<accession>A0A326U0C4</accession>
<dbReference type="RefSeq" id="WP_111325582.1">
    <property type="nucleotide sequence ID" value="NZ_BIFX01000001.1"/>
</dbReference>
<protein>
    <submittedName>
        <fullName evidence="1">Uncharacterized protein</fullName>
    </submittedName>
</protein>
<evidence type="ECO:0000313" key="2">
    <source>
        <dbReference type="Proteomes" id="UP000248806"/>
    </source>
</evidence>
<organism evidence="1 2">
    <name type="scientific">Thermosporothrix hazakensis</name>
    <dbReference type="NCBI Taxonomy" id="644383"/>
    <lineage>
        <taxon>Bacteria</taxon>
        <taxon>Bacillati</taxon>
        <taxon>Chloroflexota</taxon>
        <taxon>Ktedonobacteria</taxon>
        <taxon>Ktedonobacterales</taxon>
        <taxon>Thermosporotrichaceae</taxon>
        <taxon>Thermosporothrix</taxon>
    </lineage>
</organism>
<proteinExistence type="predicted"/>
<name>A0A326U0C4_THEHA</name>
<reference evidence="1 2" key="1">
    <citation type="submission" date="2018-06" db="EMBL/GenBank/DDBJ databases">
        <title>Genomic Encyclopedia of Archaeal and Bacterial Type Strains, Phase II (KMG-II): from individual species to whole genera.</title>
        <authorList>
            <person name="Goeker M."/>
        </authorList>
    </citation>
    <scope>NUCLEOTIDE SEQUENCE [LARGE SCALE GENOMIC DNA]</scope>
    <source>
        <strain evidence="1 2">ATCC BAA-1881</strain>
    </source>
</reference>
<evidence type="ECO:0000313" key="1">
    <source>
        <dbReference type="EMBL" id="PZW22862.1"/>
    </source>
</evidence>
<sequence length="184" mass="20489">MIDNDELTPIIGKWRDVFEKFLRGEPSSKIASEALQVAEKMFKVGYGCPVFPQLEAALHEYNRVCLQNSLLIMDMQNRLSQQLVVLTAQVKDHRVSHVAIRTARRIAIELTVGVVPSLQSDEELSTYLATEIVKDVICHCCLDAARAISVGGIYADNAKAFEAYRAVLQCLEAGARQVGQQLRQ</sequence>
<keyword evidence="2" id="KW-1185">Reference proteome</keyword>
<dbReference type="EMBL" id="QKUF01000030">
    <property type="protein sequence ID" value="PZW22862.1"/>
    <property type="molecule type" value="Genomic_DNA"/>
</dbReference>
<dbReference type="AlphaFoldDB" id="A0A326U0C4"/>
<gene>
    <name evidence="1" type="ORF">EI42_05313</name>
</gene>
<dbReference type="Proteomes" id="UP000248806">
    <property type="component" value="Unassembled WGS sequence"/>
</dbReference>
<comment type="caution">
    <text evidence="1">The sequence shown here is derived from an EMBL/GenBank/DDBJ whole genome shotgun (WGS) entry which is preliminary data.</text>
</comment>